<protein>
    <recommendedName>
        <fullName evidence="3">Ricin B lectin domain-containing protein</fullName>
    </recommendedName>
</protein>
<reference evidence="5" key="1">
    <citation type="journal article" date="2019" name="Int. J. Syst. Evol. Microbiol.">
        <title>The Global Catalogue of Microorganisms (GCM) 10K type strain sequencing project: providing services to taxonomists for standard genome sequencing and annotation.</title>
        <authorList>
            <consortium name="The Broad Institute Genomics Platform"/>
            <consortium name="The Broad Institute Genome Sequencing Center for Infectious Disease"/>
            <person name="Wu L."/>
            <person name="Ma J."/>
        </authorList>
    </citation>
    <scope>NUCLEOTIDE SEQUENCE [LARGE SCALE GENOMIC DNA]</scope>
    <source>
        <strain evidence="5">JCM 17441</strain>
    </source>
</reference>
<dbReference type="RefSeq" id="WP_345143311.1">
    <property type="nucleotide sequence ID" value="NZ_BAABAT010000074.1"/>
</dbReference>
<organism evidence="4 5">
    <name type="scientific">Dactylosporangium darangshiense</name>
    <dbReference type="NCBI Taxonomy" id="579108"/>
    <lineage>
        <taxon>Bacteria</taxon>
        <taxon>Bacillati</taxon>
        <taxon>Actinomycetota</taxon>
        <taxon>Actinomycetes</taxon>
        <taxon>Micromonosporales</taxon>
        <taxon>Micromonosporaceae</taxon>
        <taxon>Dactylosporangium</taxon>
    </lineage>
</organism>
<name>A0ABP8DUF2_9ACTN</name>
<sequence>MTVESPLSGDAAELTHVASKPDPVFVDQSGKRRRRIRFGFYAVGGAGLTYAALIMVSLAGGPLTPEALVPFPDLVNRPEPIMTQKAPAVAAHSVSALPPVDPSRNGRTRTPAGSVSSAPTSRGPGGGSPPATTVRPGGGAAPSPSVTGYMIWGYQGRCLTVPGGVAKDGVQLEMRDCTGGSGQWWTPADNGSLRSLGMCMDLAGADDADGTNVQLVRCNGGWAQRFAVNSSHDLVNTVAKKCVDVRGWNSASGAKLQLWSCTGGDNQKWFIKY</sequence>
<accession>A0ABP8DUF2</accession>
<dbReference type="Gene3D" id="2.80.10.50">
    <property type="match status" value="2"/>
</dbReference>
<feature type="domain" description="Ricin B lectin" evidence="3">
    <location>
        <begin position="146"/>
        <end position="272"/>
    </location>
</feature>
<evidence type="ECO:0000256" key="1">
    <source>
        <dbReference type="SAM" id="MobiDB-lite"/>
    </source>
</evidence>
<evidence type="ECO:0000313" key="4">
    <source>
        <dbReference type="EMBL" id="GAA4263626.1"/>
    </source>
</evidence>
<dbReference type="InterPro" id="IPR035992">
    <property type="entry name" value="Ricin_B-like_lectins"/>
</dbReference>
<dbReference type="SUPFAM" id="SSF50370">
    <property type="entry name" value="Ricin B-like lectins"/>
    <property type="match status" value="1"/>
</dbReference>
<feature type="region of interest" description="Disordered" evidence="1">
    <location>
        <begin position="86"/>
        <end position="141"/>
    </location>
</feature>
<feature type="transmembrane region" description="Helical" evidence="2">
    <location>
        <begin position="38"/>
        <end position="60"/>
    </location>
</feature>
<evidence type="ECO:0000259" key="3">
    <source>
        <dbReference type="SMART" id="SM00458"/>
    </source>
</evidence>
<proteinExistence type="predicted"/>
<keyword evidence="2" id="KW-1133">Transmembrane helix</keyword>
<evidence type="ECO:0000256" key="2">
    <source>
        <dbReference type="SAM" id="Phobius"/>
    </source>
</evidence>
<dbReference type="Proteomes" id="UP001500620">
    <property type="component" value="Unassembled WGS sequence"/>
</dbReference>
<comment type="caution">
    <text evidence="4">The sequence shown here is derived from an EMBL/GenBank/DDBJ whole genome shotgun (WGS) entry which is preliminary data.</text>
</comment>
<dbReference type="SMART" id="SM00458">
    <property type="entry name" value="RICIN"/>
    <property type="match status" value="1"/>
</dbReference>
<dbReference type="Pfam" id="PF00652">
    <property type="entry name" value="Ricin_B_lectin"/>
    <property type="match status" value="1"/>
</dbReference>
<dbReference type="PROSITE" id="PS50231">
    <property type="entry name" value="RICIN_B_LECTIN"/>
    <property type="match status" value="1"/>
</dbReference>
<dbReference type="EMBL" id="BAABAT010000074">
    <property type="protein sequence ID" value="GAA4263626.1"/>
    <property type="molecule type" value="Genomic_DNA"/>
</dbReference>
<dbReference type="InterPro" id="IPR000772">
    <property type="entry name" value="Ricin_B_lectin"/>
</dbReference>
<keyword evidence="2" id="KW-0812">Transmembrane</keyword>
<keyword evidence="2" id="KW-0472">Membrane</keyword>
<keyword evidence="5" id="KW-1185">Reference proteome</keyword>
<evidence type="ECO:0000313" key="5">
    <source>
        <dbReference type="Proteomes" id="UP001500620"/>
    </source>
</evidence>
<gene>
    <name evidence="4" type="ORF">GCM10022255_109870</name>
</gene>